<dbReference type="EMBL" id="RRYP01005779">
    <property type="protein sequence ID" value="TNV81746.1"/>
    <property type="molecule type" value="Genomic_DNA"/>
</dbReference>
<comment type="caution">
    <text evidence="1">The sequence shown here is derived from an EMBL/GenBank/DDBJ whole genome shotgun (WGS) entry which is preliminary data.</text>
</comment>
<keyword evidence="2" id="KW-1185">Reference proteome</keyword>
<gene>
    <name evidence="1" type="ORF">FGO68_gene5793</name>
</gene>
<dbReference type="AlphaFoldDB" id="A0A8J8NWZ4"/>
<organism evidence="1 2">
    <name type="scientific">Halteria grandinella</name>
    <dbReference type="NCBI Taxonomy" id="5974"/>
    <lineage>
        <taxon>Eukaryota</taxon>
        <taxon>Sar</taxon>
        <taxon>Alveolata</taxon>
        <taxon>Ciliophora</taxon>
        <taxon>Intramacronucleata</taxon>
        <taxon>Spirotrichea</taxon>
        <taxon>Stichotrichia</taxon>
        <taxon>Sporadotrichida</taxon>
        <taxon>Halteriidae</taxon>
        <taxon>Halteria</taxon>
    </lineage>
</organism>
<protein>
    <recommendedName>
        <fullName evidence="3">RING-type domain-containing protein</fullName>
    </recommendedName>
</protein>
<dbReference type="Proteomes" id="UP000785679">
    <property type="component" value="Unassembled WGS sequence"/>
</dbReference>
<dbReference type="Gene3D" id="3.30.40.10">
    <property type="entry name" value="Zinc/RING finger domain, C3HC4 (zinc finger)"/>
    <property type="match status" value="1"/>
</dbReference>
<proteinExistence type="predicted"/>
<name>A0A8J8NWZ4_HALGN</name>
<accession>A0A8J8NWZ4</accession>
<sequence length="129" mass="14691">MELKLIQAIKSLNEKKQMDPQNEPNKEQLQPSAAQLELDKFCKAVAQLKAQQPPIEVDESMKCQFCSKPYDTDKHIVAYLSCKHHIGQSCLASQHSKSCPFNCKQSYLVPTQPALFSLMVKELKKQEQL</sequence>
<dbReference type="SUPFAM" id="SSF57850">
    <property type="entry name" value="RING/U-box"/>
    <property type="match status" value="1"/>
</dbReference>
<dbReference type="InterPro" id="IPR013083">
    <property type="entry name" value="Znf_RING/FYVE/PHD"/>
</dbReference>
<evidence type="ECO:0008006" key="3">
    <source>
        <dbReference type="Google" id="ProtNLM"/>
    </source>
</evidence>
<evidence type="ECO:0000313" key="2">
    <source>
        <dbReference type="Proteomes" id="UP000785679"/>
    </source>
</evidence>
<evidence type="ECO:0000313" key="1">
    <source>
        <dbReference type="EMBL" id="TNV81746.1"/>
    </source>
</evidence>
<reference evidence="1" key="1">
    <citation type="submission" date="2019-06" db="EMBL/GenBank/DDBJ databases">
        <authorList>
            <person name="Zheng W."/>
        </authorList>
    </citation>
    <scope>NUCLEOTIDE SEQUENCE</scope>
    <source>
        <strain evidence="1">QDHG01</strain>
    </source>
</reference>